<sequence length="87" mass="9602">MPPINFSRSGRTGPFGKLTAEIPKIRVPDDTKDELERLARAAGITLSEYLRDLLMVHAHGVDVVRALYEERLSAVSRNLDDNGKIAG</sequence>
<evidence type="ECO:0000313" key="2">
    <source>
        <dbReference type="EMBL" id="AVR89039.1"/>
    </source>
</evidence>
<dbReference type="GO" id="GO:0006355">
    <property type="term" value="P:regulation of DNA-templated transcription"/>
    <property type="evidence" value="ECO:0007669"/>
    <property type="project" value="InterPro"/>
</dbReference>
<dbReference type="RefSeq" id="WP_159051686.1">
    <property type="nucleotide sequence ID" value="NZ_CP028339.1"/>
</dbReference>
<dbReference type="AlphaFoldDB" id="A0A2R4BNZ4"/>
<feature type="domain" description="Ribbon-helix-helix protein CopG" evidence="1">
    <location>
        <begin position="25"/>
        <end position="55"/>
    </location>
</feature>
<dbReference type="KEGG" id="tak:Tharo_2136"/>
<accession>A0A2R4BNZ4</accession>
<evidence type="ECO:0000313" key="3">
    <source>
        <dbReference type="Proteomes" id="UP000241885"/>
    </source>
</evidence>
<organism evidence="2 3">
    <name type="scientific">Thauera aromatica K172</name>
    <dbReference type="NCBI Taxonomy" id="44139"/>
    <lineage>
        <taxon>Bacteria</taxon>
        <taxon>Pseudomonadati</taxon>
        <taxon>Pseudomonadota</taxon>
        <taxon>Betaproteobacteria</taxon>
        <taxon>Rhodocyclales</taxon>
        <taxon>Zoogloeaceae</taxon>
        <taxon>Thauera</taxon>
    </lineage>
</organism>
<dbReference type="InterPro" id="IPR002145">
    <property type="entry name" value="CopG"/>
</dbReference>
<reference evidence="2 3" key="1">
    <citation type="submission" date="2018-03" db="EMBL/GenBank/DDBJ databases">
        <title>Complete genome sequence of Thauera aromatica, a model organism for studying aromatic compound degradation under denitrifying conditions.</title>
        <authorList>
            <person name="Lo H.-Y."/>
            <person name="Goris T."/>
            <person name="Boll M."/>
            <person name="Mueller J.A."/>
        </authorList>
    </citation>
    <scope>NUCLEOTIDE SEQUENCE [LARGE SCALE GENOMIC DNA]</scope>
    <source>
        <strain evidence="2 3">K172</strain>
    </source>
</reference>
<gene>
    <name evidence="2" type="ORF">Tharo_2136</name>
</gene>
<keyword evidence="3" id="KW-1185">Reference proteome</keyword>
<dbReference type="OrthoDB" id="9132326at2"/>
<dbReference type="Proteomes" id="UP000241885">
    <property type="component" value="Chromosome"/>
</dbReference>
<dbReference type="EMBL" id="CP028339">
    <property type="protein sequence ID" value="AVR89039.1"/>
    <property type="molecule type" value="Genomic_DNA"/>
</dbReference>
<dbReference type="CDD" id="cd21631">
    <property type="entry name" value="RHH_CopG_NikR-like"/>
    <property type="match status" value="1"/>
</dbReference>
<dbReference type="Pfam" id="PF01402">
    <property type="entry name" value="RHH_1"/>
    <property type="match status" value="1"/>
</dbReference>
<proteinExistence type="predicted"/>
<name>A0A2R4BNZ4_THAAR</name>
<protein>
    <recommendedName>
        <fullName evidence="1">Ribbon-helix-helix protein CopG domain-containing protein</fullName>
    </recommendedName>
</protein>
<evidence type="ECO:0000259" key="1">
    <source>
        <dbReference type="Pfam" id="PF01402"/>
    </source>
</evidence>